<dbReference type="SUPFAM" id="SSF49785">
    <property type="entry name" value="Galactose-binding domain-like"/>
    <property type="match status" value="1"/>
</dbReference>
<dbReference type="InterPro" id="IPR052176">
    <property type="entry name" value="Glycosyl_Hydrlase_43_Enz"/>
</dbReference>
<dbReference type="Gene3D" id="2.115.10.20">
    <property type="entry name" value="Glycosyl hydrolase domain, family 43"/>
    <property type="match status" value="1"/>
</dbReference>
<reference evidence="10" key="1">
    <citation type="submission" date="2020-08" db="EMBL/GenBank/DDBJ databases">
        <title>Genome public.</title>
        <authorList>
            <person name="Liu C."/>
            <person name="Sun Q."/>
        </authorList>
    </citation>
    <scope>NUCLEOTIDE SEQUENCE</scope>
    <source>
        <strain evidence="10">NSJ-31</strain>
    </source>
</reference>
<dbReference type="Proteomes" id="UP000653127">
    <property type="component" value="Unassembled WGS sequence"/>
</dbReference>
<keyword evidence="8" id="KW-0732">Signal</keyword>
<dbReference type="Gene3D" id="1.20.1270.70">
    <property type="entry name" value="Designed single chain three-helix bundle"/>
    <property type="match status" value="2"/>
</dbReference>
<dbReference type="GO" id="GO:0004553">
    <property type="term" value="F:hydrolase activity, hydrolyzing O-glycosyl compounds"/>
    <property type="evidence" value="ECO:0007669"/>
    <property type="project" value="InterPro"/>
</dbReference>
<evidence type="ECO:0000313" key="11">
    <source>
        <dbReference type="Proteomes" id="UP000653127"/>
    </source>
</evidence>
<organism evidence="10 11">
    <name type="scientific">Ligaoa zhengdingensis</name>
    <dbReference type="NCBI Taxonomy" id="2763658"/>
    <lineage>
        <taxon>Bacteria</taxon>
        <taxon>Bacillati</taxon>
        <taxon>Bacillota</taxon>
        <taxon>Clostridia</taxon>
        <taxon>Eubacteriales</taxon>
        <taxon>Oscillospiraceae</taxon>
        <taxon>Ligaoa</taxon>
    </lineage>
</organism>
<dbReference type="Gene3D" id="2.60.120.560">
    <property type="entry name" value="Exo-inulinase, domain 1"/>
    <property type="match status" value="3"/>
</dbReference>
<dbReference type="Pfam" id="PF06439">
    <property type="entry name" value="3keto-disac_hyd"/>
    <property type="match status" value="3"/>
</dbReference>
<evidence type="ECO:0000259" key="9">
    <source>
        <dbReference type="PROSITE" id="PS50022"/>
    </source>
</evidence>
<dbReference type="Pfam" id="PF07523">
    <property type="entry name" value="Big_3"/>
    <property type="match status" value="1"/>
</dbReference>
<feature type="active site" description="Proton acceptor" evidence="6">
    <location>
        <position position="757"/>
    </location>
</feature>
<dbReference type="EMBL" id="JACRST010000055">
    <property type="protein sequence ID" value="MBC8547867.1"/>
    <property type="molecule type" value="Genomic_DNA"/>
</dbReference>
<dbReference type="PROSITE" id="PS50022">
    <property type="entry name" value="FA58C_3"/>
    <property type="match status" value="1"/>
</dbReference>
<dbReference type="PANTHER" id="PTHR43772:SF2">
    <property type="entry name" value="PUTATIVE (AFU_ORTHOLOGUE AFUA_2G04480)-RELATED"/>
    <property type="match status" value="1"/>
</dbReference>
<evidence type="ECO:0000313" key="10">
    <source>
        <dbReference type="EMBL" id="MBC8547867.1"/>
    </source>
</evidence>
<dbReference type="InterPro" id="IPR008979">
    <property type="entry name" value="Galactose-bd-like_sf"/>
</dbReference>
<feature type="signal peptide" evidence="8">
    <location>
        <begin position="1"/>
        <end position="29"/>
    </location>
</feature>
<keyword evidence="5" id="KW-0326">Glycosidase</keyword>
<name>A0A926E2D4_9FIRM</name>
<feature type="non-terminal residue" evidence="10">
    <location>
        <position position="1313"/>
    </location>
</feature>
<evidence type="ECO:0000256" key="6">
    <source>
        <dbReference type="PIRSR" id="PIRSR606710-1"/>
    </source>
</evidence>
<evidence type="ECO:0000256" key="3">
    <source>
        <dbReference type="ARBA" id="ARBA00022801"/>
    </source>
</evidence>
<dbReference type="Gene3D" id="2.60.40.3630">
    <property type="match status" value="1"/>
</dbReference>
<sequence length="1313" mass="143967">MKKTKGSRVLSALLAFTMAMGMWTVPAYAAAQTTAELDKTVFTDDFSDDTIGVNWEKFGMNQSDWAVADGVCTSLADSYPAGVGQKLALNGLTAQNCEFEADITLNNGSDAGILFRASDIADKGDGFTGYYAYISPNGSVALGHADQAWGGNLASVPKGIVQGKSYRLKVSAMGNSIQIYLDGEEVISLEDDKYQSGGFGLRSHCASASYDNIKITAYTDKREFSDDFSEDTIGVNWEKFGMNQSDWAIADGVCTSLTAGYPGGVGQKLALKDFNAQNCEMETDIKLNSAGDAGILFRTTGIVDKGDGFTGYYAYIKSNGDVALGHANQAWLGNLASVPKGIAQGETYKLKVSAVGTLIKVFLNGEEVISLEDDKYPSGGFGLRSHCTSASYDNVKIAAYASKEVSKIEVTSLPNKTLYFVGDLINTSGLQVTATYIDGSTRAIPASALEISFDSSTAGDEIPVVVSYEGKETSFNVRVVEGLSFPYHDDFSDAALFQNNWAQYGGGSSGWLLEDGMCKTASSSAPGQKLELIGGLTVSDFMLETDIAYLGGGGVDAGVIFRAADVTDRGDGYRGYYAYLANGAVGLGRCDNAWDSAFKKEVAANVKVGDVYRMKIVCRGNNIKIYLDGELMLDVNDSKFSSGSVGFRAHYALAAYDNFVVSNDPDYVDTTVYKNLLQKLYDDNKDLDISIYPEDRWERFNDALEAARLVLENPDATQAQVNEAKSELAAAVSYLAEDDPVSAPHHLNPLLPGYGADPTIQKFGDTYYIYANTTDRDWCDTPMVFWSKDLVNWEGHALKLLVDEESYGGEYTHRMQWAPTIIEWKGIYYLYYTVYDNRPGLADDERENNIVAVSDNPVGPFTIKKCITYGEPGSASPENSTHDPHVFYDPQTDKVYLLYGGIYEKLFIEELNSDDLTQVVPGTRKALLYGSLGGNGGYAPGKDVTVGGGHQNFAEGPFVYTRELDDGNGGTFTRYYMTYSCENYSDASYKLRYAYSDDGIMGPYHYLPDPTEYFSDTPSNMIIRTSPNKTTDGYFMAKGPGHHSVLQMEIDGELQDYLVYHKLASESGTGRVHRQVCIDRIYYTEDGFIKEVRPTHNADGVDAIRGVERRARLTDADTVVTASSVSNNASYPFREPKYALDDNYATMWQAAGAPKASDPDSAEYLQVDLGAVKTVTGFKSDFWLPHRLHKYQIEYSLDGETWEMYADRTDNEEVGIMFDEGKPVQARFVKITITDMQRYYDDAEDAHMKTGLWEFNIYGESGEIPSDVDKAALKELVEAIDGKYEESGYTAESWAELEKALEEAKAVIAKADA</sequence>
<evidence type="ECO:0000256" key="1">
    <source>
        <dbReference type="ARBA" id="ARBA00009865"/>
    </source>
</evidence>
<keyword evidence="3" id="KW-0378">Hydrolase</keyword>
<dbReference type="InterPro" id="IPR022038">
    <property type="entry name" value="Ig-like_bact"/>
</dbReference>
<evidence type="ECO:0000256" key="4">
    <source>
        <dbReference type="ARBA" id="ARBA00023277"/>
    </source>
</evidence>
<protein>
    <submittedName>
        <fullName evidence="10">DUF1080 domain-containing protein</fullName>
    </submittedName>
</protein>
<dbReference type="GO" id="GO:0045493">
    <property type="term" value="P:xylan catabolic process"/>
    <property type="evidence" value="ECO:0007669"/>
    <property type="project" value="UniProtKB-KW"/>
</dbReference>
<dbReference type="Pfam" id="PF07554">
    <property type="entry name" value="FIVAR"/>
    <property type="match status" value="2"/>
</dbReference>
<feature type="active site" description="Proton donor" evidence="6">
    <location>
        <position position="955"/>
    </location>
</feature>
<comment type="similarity">
    <text evidence="1">Belongs to the glycosyl hydrolase 43 family.</text>
</comment>
<dbReference type="RefSeq" id="WP_249283840.1">
    <property type="nucleotide sequence ID" value="NZ_JACRST010000055.1"/>
</dbReference>
<dbReference type="Pfam" id="PF04616">
    <property type="entry name" value="Glyco_hydro_43"/>
    <property type="match status" value="1"/>
</dbReference>
<dbReference type="InterPro" id="IPR023296">
    <property type="entry name" value="Glyco_hydro_beta-prop_sf"/>
</dbReference>
<feature type="chain" id="PRO_5037555302" evidence="8">
    <location>
        <begin position="30"/>
        <end position="1313"/>
    </location>
</feature>
<dbReference type="InterPro" id="IPR010496">
    <property type="entry name" value="AL/BT2_dom"/>
</dbReference>
<feature type="domain" description="F5/8 type C" evidence="9">
    <location>
        <begin position="1100"/>
        <end position="1260"/>
    </location>
</feature>
<evidence type="ECO:0000256" key="8">
    <source>
        <dbReference type="SAM" id="SignalP"/>
    </source>
</evidence>
<dbReference type="InterPro" id="IPR000421">
    <property type="entry name" value="FA58C"/>
</dbReference>
<evidence type="ECO:0000256" key="5">
    <source>
        <dbReference type="ARBA" id="ARBA00023295"/>
    </source>
</evidence>
<accession>A0A926E2D4</accession>
<comment type="caution">
    <text evidence="10">The sequence shown here is derived from an EMBL/GenBank/DDBJ whole genome shotgun (WGS) entry which is preliminary data.</text>
</comment>
<keyword evidence="2" id="KW-0858">Xylan degradation</keyword>
<dbReference type="PANTHER" id="PTHR43772">
    <property type="entry name" value="ENDO-1,4-BETA-XYLANASE"/>
    <property type="match status" value="1"/>
</dbReference>
<dbReference type="Pfam" id="PF00754">
    <property type="entry name" value="F5_F8_type_C"/>
    <property type="match status" value="1"/>
</dbReference>
<evidence type="ECO:0000256" key="7">
    <source>
        <dbReference type="PIRSR" id="PIRSR606710-2"/>
    </source>
</evidence>
<gene>
    <name evidence="10" type="ORF">H8711_13235</name>
</gene>
<evidence type="ECO:0000256" key="2">
    <source>
        <dbReference type="ARBA" id="ARBA00022651"/>
    </source>
</evidence>
<dbReference type="InterPro" id="IPR006710">
    <property type="entry name" value="Glyco_hydro_43"/>
</dbReference>
<keyword evidence="2" id="KW-0624">Polysaccharide degradation</keyword>
<dbReference type="Gene3D" id="2.60.120.260">
    <property type="entry name" value="Galactose-binding domain-like"/>
    <property type="match status" value="1"/>
</dbReference>
<proteinExistence type="inferred from homology"/>
<dbReference type="SUPFAM" id="SSF75005">
    <property type="entry name" value="Arabinanase/levansucrase/invertase"/>
    <property type="match status" value="1"/>
</dbReference>
<feature type="site" description="Important for catalytic activity, responsible for pKa modulation of the active site Glu and correct orientation of both the proton donor and substrate" evidence="7">
    <location>
        <position position="883"/>
    </location>
</feature>
<keyword evidence="11" id="KW-1185">Reference proteome</keyword>
<keyword evidence="4" id="KW-0119">Carbohydrate metabolism</keyword>